<proteinExistence type="predicted"/>
<evidence type="ECO:0000313" key="2">
    <source>
        <dbReference type="Proteomes" id="UP001046350"/>
    </source>
</evidence>
<dbReference type="CDD" id="cd14743">
    <property type="entry name" value="PAAR_CT_1"/>
    <property type="match status" value="1"/>
</dbReference>
<accession>A0ABX8MZZ7</accession>
<dbReference type="InterPro" id="IPR008727">
    <property type="entry name" value="PAAR_motif"/>
</dbReference>
<gene>
    <name evidence="1" type="ORF">KSS94_17150</name>
</gene>
<evidence type="ECO:0000313" key="1">
    <source>
        <dbReference type="EMBL" id="QXH49671.1"/>
    </source>
</evidence>
<dbReference type="RefSeq" id="WP_217839288.1">
    <property type="nucleotide sequence ID" value="NZ_CP077076.1"/>
</dbReference>
<organism evidence="1 2">
    <name type="scientific">Pseudomonas fakonensis</name>
    <dbReference type="NCBI Taxonomy" id="2842355"/>
    <lineage>
        <taxon>Bacteria</taxon>
        <taxon>Pseudomonadati</taxon>
        <taxon>Pseudomonadota</taxon>
        <taxon>Gammaproteobacteria</taxon>
        <taxon>Pseudomonadales</taxon>
        <taxon>Pseudomonadaceae</taxon>
        <taxon>Pseudomonas</taxon>
    </lineage>
</organism>
<dbReference type="Proteomes" id="UP001046350">
    <property type="component" value="Chromosome"/>
</dbReference>
<protein>
    <submittedName>
        <fullName evidence="1">PAAR domain-containing protein</fullName>
    </submittedName>
</protein>
<name>A0ABX8MZZ7_9PSED</name>
<keyword evidence="2" id="KW-1185">Reference proteome</keyword>
<reference evidence="1" key="1">
    <citation type="journal article" date="2021" name="Microorganisms">
        <title>The Ever-Expanding Pseudomonas Genus: Description of 43 New Species and Partition of the Pseudomonas putida Group.</title>
        <authorList>
            <person name="Girard L."/>
            <person name="Lood C."/>
            <person name="Hofte M."/>
            <person name="Vandamme P."/>
            <person name="Rokni-Zadeh H."/>
            <person name="van Noort V."/>
            <person name="Lavigne R."/>
            <person name="De Mot R."/>
        </authorList>
    </citation>
    <scope>NUCLEOTIDE SEQUENCE</scope>
    <source>
        <strain evidence="1">COW40</strain>
    </source>
</reference>
<dbReference type="EMBL" id="CP077076">
    <property type="protein sequence ID" value="QXH49671.1"/>
    <property type="molecule type" value="Genomic_DNA"/>
</dbReference>
<dbReference type="Pfam" id="PF05488">
    <property type="entry name" value="PAAR_motif"/>
    <property type="match status" value="1"/>
</dbReference>
<sequence>MLATARLGDTHVCPIPGHGASPIVSASPDTQINALGAARVGDVCGCGAVITTGFPSVLVNHRPLAHLGSPTSHGGTIVSGSTDTFGGVQVGTAASQAIVDFAKLGTISPEGVVDEQLMTQLLADPQLEQRALLSGALVRPGALADSAAAKAPVGPQTPELIAVAGSQHDSGKANKMMFVAQAVRELKTFKAERPGATRTLVVFTPGYNANMLNAAQASAILYEAELIKVSNVQELVTYLNTGKDRSTSPIGHLSMFSHGVPQRIAFGYELPEDQQLSLGVDVYRSISPAAFSKSARVDSYACRTGMGNLPDLLIEEAVQFSPETDESLAQLLANHLRLKVRAYVRRSDYKDTWGSYVDRQRGALCGSTVRQPPPESWCKAWDEAVSERLDYAERLRFTYQVSGASNPVRSGTTPYGLPGGHIEFSPQ</sequence>